<gene>
    <name evidence="5" type="ORF">BU16DRAFT_197430</name>
</gene>
<evidence type="ECO:0000256" key="1">
    <source>
        <dbReference type="ARBA" id="ARBA00004123"/>
    </source>
</evidence>
<proteinExistence type="predicted"/>
<dbReference type="CDD" id="cd12148">
    <property type="entry name" value="fungal_TF_MHR"/>
    <property type="match status" value="1"/>
</dbReference>
<dbReference type="InterPro" id="IPR001138">
    <property type="entry name" value="Zn2Cys6_DnaBD"/>
</dbReference>
<dbReference type="PROSITE" id="PS00463">
    <property type="entry name" value="ZN2_CY6_FUNGAL_1"/>
    <property type="match status" value="1"/>
</dbReference>
<dbReference type="Pfam" id="PF00172">
    <property type="entry name" value="Zn_clus"/>
    <property type="match status" value="1"/>
</dbReference>
<feature type="domain" description="Zn(2)-C6 fungal-type" evidence="4">
    <location>
        <begin position="7"/>
        <end position="38"/>
    </location>
</feature>
<sequence length="726" mass="82393">MPKKRNTCTRCSMRRQKCDRNIPCGRCIQNGEASICTTEWPDGYDPRIHRKYPTTKADHEKESPSTQAGYPTPIVTDTTSQTSQTSPPLVSNSTSQPLATANPSPAPGRTQDLEFITWGRAKLSEFNLNGNFAERGLDTRVLNLGNSFWQTEEDSSNDLGPLSSPARSTEMSYLQSLIPSREQVFAMVQYHEDCLLWHHGSFHGPAFREELTKVYKDNRILQIRDLDWRWTALLFAILAGSSLCAPDGIAYSWGLTKPEKDRLSRQWYHAINSSLILGQYTSKYHLYTIQAIATSSLSAHVLGYSKQQLSLLSVSITVARGLSYHRIGKDAELELDRAGPDLTPTQREAVIQRETGRRLWWHLCTQDWLCTTTTRMYSIQRRHYTTTAPLDYDDETMKPLAKGIPGITHYTNHLHKLARLNVEFFEALQDAQNAEAEYDVVLRYDSKMRALYADAPPFKTTNPEDDPRHQWVRWANRGIELSHNHKVIKVNQFFLGRSFSEPRYAFSRWSTITASKNIIQIMLKDYGEASPCFWIEQAFLVTACINLVLDILNRPEEDSPEIKEHLALVQAAVNTLQKFPNSSIASHGIHLLSTLSKDRGRKPDKNDQQPEGQSATNFSSNVPSGQVYLPNKRQKRYNSSIFQSPFSTDIALANPMPATDGSTSIPNILNPMQFDGNGDNLNMLNQYPWYANAHDVDFGDMLNTFPPQSGLEANNFFEDVFNLNFF</sequence>
<reference evidence="5" key="1">
    <citation type="journal article" date="2020" name="Stud. Mycol.">
        <title>101 Dothideomycetes genomes: a test case for predicting lifestyles and emergence of pathogens.</title>
        <authorList>
            <person name="Haridas S."/>
            <person name="Albert R."/>
            <person name="Binder M."/>
            <person name="Bloem J."/>
            <person name="Labutti K."/>
            <person name="Salamov A."/>
            <person name="Andreopoulos B."/>
            <person name="Baker S."/>
            <person name="Barry K."/>
            <person name="Bills G."/>
            <person name="Bluhm B."/>
            <person name="Cannon C."/>
            <person name="Castanera R."/>
            <person name="Culley D."/>
            <person name="Daum C."/>
            <person name="Ezra D."/>
            <person name="Gonzalez J."/>
            <person name="Henrissat B."/>
            <person name="Kuo A."/>
            <person name="Liang C."/>
            <person name="Lipzen A."/>
            <person name="Lutzoni F."/>
            <person name="Magnuson J."/>
            <person name="Mondo S."/>
            <person name="Nolan M."/>
            <person name="Ohm R."/>
            <person name="Pangilinan J."/>
            <person name="Park H.-J."/>
            <person name="Ramirez L."/>
            <person name="Alfaro M."/>
            <person name="Sun H."/>
            <person name="Tritt A."/>
            <person name="Yoshinaga Y."/>
            <person name="Zwiers L.-H."/>
            <person name="Turgeon B."/>
            <person name="Goodwin S."/>
            <person name="Spatafora J."/>
            <person name="Crous P."/>
            <person name="Grigoriev I."/>
        </authorList>
    </citation>
    <scope>NUCLEOTIDE SEQUENCE</scope>
    <source>
        <strain evidence="5">CBS 269.34</strain>
    </source>
</reference>
<feature type="compositionally biased region" description="Polar residues" evidence="3">
    <location>
        <begin position="609"/>
        <end position="624"/>
    </location>
</feature>
<feature type="compositionally biased region" description="Basic and acidic residues" evidence="3">
    <location>
        <begin position="596"/>
        <end position="608"/>
    </location>
</feature>
<evidence type="ECO:0000259" key="4">
    <source>
        <dbReference type="PROSITE" id="PS50048"/>
    </source>
</evidence>
<dbReference type="PROSITE" id="PS50048">
    <property type="entry name" value="ZN2_CY6_FUNGAL_2"/>
    <property type="match status" value="1"/>
</dbReference>
<comment type="subcellular location">
    <subcellularLocation>
        <location evidence="1">Nucleus</location>
    </subcellularLocation>
</comment>
<evidence type="ECO:0000256" key="3">
    <source>
        <dbReference type="SAM" id="MobiDB-lite"/>
    </source>
</evidence>
<dbReference type="GO" id="GO:0000981">
    <property type="term" value="F:DNA-binding transcription factor activity, RNA polymerase II-specific"/>
    <property type="evidence" value="ECO:0007669"/>
    <property type="project" value="InterPro"/>
</dbReference>
<keyword evidence="2" id="KW-0539">Nucleus</keyword>
<feature type="region of interest" description="Disordered" evidence="3">
    <location>
        <begin position="595"/>
        <end position="625"/>
    </location>
</feature>
<dbReference type="Proteomes" id="UP000799750">
    <property type="component" value="Unassembled WGS sequence"/>
</dbReference>
<accession>A0A6A6RAJ7</accession>
<dbReference type="PANTHER" id="PTHR31001">
    <property type="entry name" value="UNCHARACTERIZED TRANSCRIPTIONAL REGULATORY PROTEIN"/>
    <property type="match status" value="1"/>
</dbReference>
<protein>
    <recommendedName>
        <fullName evidence="4">Zn(2)-C6 fungal-type domain-containing protein</fullName>
    </recommendedName>
</protein>
<evidence type="ECO:0000256" key="2">
    <source>
        <dbReference type="ARBA" id="ARBA00023242"/>
    </source>
</evidence>
<dbReference type="InterPro" id="IPR050613">
    <property type="entry name" value="Sec_Metabolite_Reg"/>
</dbReference>
<dbReference type="InterPro" id="IPR036864">
    <property type="entry name" value="Zn2-C6_fun-type_DNA-bd_sf"/>
</dbReference>
<evidence type="ECO:0000313" key="5">
    <source>
        <dbReference type="EMBL" id="KAF2501376.1"/>
    </source>
</evidence>
<feature type="region of interest" description="Disordered" evidence="3">
    <location>
        <begin position="46"/>
        <end position="110"/>
    </location>
</feature>
<dbReference type="GO" id="GO:0008270">
    <property type="term" value="F:zinc ion binding"/>
    <property type="evidence" value="ECO:0007669"/>
    <property type="project" value="InterPro"/>
</dbReference>
<dbReference type="GO" id="GO:0005634">
    <property type="term" value="C:nucleus"/>
    <property type="evidence" value="ECO:0007669"/>
    <property type="project" value="UniProtKB-SubCell"/>
</dbReference>
<organism evidence="5 6">
    <name type="scientific">Lophium mytilinum</name>
    <dbReference type="NCBI Taxonomy" id="390894"/>
    <lineage>
        <taxon>Eukaryota</taxon>
        <taxon>Fungi</taxon>
        <taxon>Dikarya</taxon>
        <taxon>Ascomycota</taxon>
        <taxon>Pezizomycotina</taxon>
        <taxon>Dothideomycetes</taxon>
        <taxon>Pleosporomycetidae</taxon>
        <taxon>Mytilinidiales</taxon>
        <taxon>Mytilinidiaceae</taxon>
        <taxon>Lophium</taxon>
    </lineage>
</organism>
<feature type="compositionally biased region" description="Polar residues" evidence="3">
    <location>
        <begin position="87"/>
        <end position="103"/>
    </location>
</feature>
<dbReference type="OrthoDB" id="410267at2759"/>
<dbReference type="CDD" id="cd00067">
    <property type="entry name" value="GAL4"/>
    <property type="match status" value="1"/>
</dbReference>
<name>A0A6A6RAJ7_9PEZI</name>
<feature type="compositionally biased region" description="Low complexity" evidence="3">
    <location>
        <begin position="76"/>
        <end position="86"/>
    </location>
</feature>
<dbReference type="SMART" id="SM00066">
    <property type="entry name" value="GAL4"/>
    <property type="match status" value="1"/>
</dbReference>
<dbReference type="AlphaFoldDB" id="A0A6A6RAJ7"/>
<evidence type="ECO:0000313" key="6">
    <source>
        <dbReference type="Proteomes" id="UP000799750"/>
    </source>
</evidence>
<dbReference type="SUPFAM" id="SSF57701">
    <property type="entry name" value="Zn2/Cys6 DNA-binding domain"/>
    <property type="match status" value="1"/>
</dbReference>
<keyword evidence="6" id="KW-1185">Reference proteome</keyword>
<dbReference type="EMBL" id="MU004182">
    <property type="protein sequence ID" value="KAF2501376.1"/>
    <property type="molecule type" value="Genomic_DNA"/>
</dbReference>
<dbReference type="PANTHER" id="PTHR31001:SF90">
    <property type="entry name" value="CENTROMERE DNA-BINDING PROTEIN COMPLEX CBF3 SUBUNIT B"/>
    <property type="match status" value="1"/>
</dbReference>